<dbReference type="OrthoDB" id="9800776at2"/>
<evidence type="ECO:0000256" key="1">
    <source>
        <dbReference type="ARBA" id="ARBA00022714"/>
    </source>
</evidence>
<evidence type="ECO:0000256" key="4">
    <source>
        <dbReference type="ARBA" id="ARBA00023004"/>
    </source>
</evidence>
<accession>A0A1G7EDE0</accession>
<dbReference type="GO" id="GO:0051537">
    <property type="term" value="F:2 iron, 2 sulfur cluster binding"/>
    <property type="evidence" value="ECO:0007669"/>
    <property type="project" value="UniProtKB-KW"/>
</dbReference>
<keyword evidence="5" id="KW-0411">Iron-sulfur</keyword>
<evidence type="ECO:0000256" key="5">
    <source>
        <dbReference type="ARBA" id="ARBA00023014"/>
    </source>
</evidence>
<dbReference type="SUPFAM" id="SSF50022">
    <property type="entry name" value="ISP domain"/>
    <property type="match status" value="1"/>
</dbReference>
<organism evidence="7 8">
    <name type="scientific">Ruegeria marina</name>
    <dbReference type="NCBI Taxonomy" id="639004"/>
    <lineage>
        <taxon>Bacteria</taxon>
        <taxon>Pseudomonadati</taxon>
        <taxon>Pseudomonadota</taxon>
        <taxon>Alphaproteobacteria</taxon>
        <taxon>Rhodobacterales</taxon>
        <taxon>Roseobacteraceae</taxon>
        <taxon>Ruegeria</taxon>
    </lineage>
</organism>
<dbReference type="GO" id="GO:0032259">
    <property type="term" value="P:methylation"/>
    <property type="evidence" value="ECO:0007669"/>
    <property type="project" value="UniProtKB-KW"/>
</dbReference>
<dbReference type="AlphaFoldDB" id="A0A1G7EDE0"/>
<proteinExistence type="predicted"/>
<reference evidence="8" key="1">
    <citation type="submission" date="2016-10" db="EMBL/GenBank/DDBJ databases">
        <authorList>
            <person name="Varghese N."/>
            <person name="Submissions S."/>
        </authorList>
    </citation>
    <scope>NUCLEOTIDE SEQUENCE [LARGE SCALE GENOMIC DNA]</scope>
    <source>
        <strain evidence="8">CGMCC 1.9108</strain>
    </source>
</reference>
<dbReference type="GO" id="GO:0046872">
    <property type="term" value="F:metal ion binding"/>
    <property type="evidence" value="ECO:0007669"/>
    <property type="project" value="UniProtKB-KW"/>
</dbReference>
<dbReference type="InterPro" id="IPR044043">
    <property type="entry name" value="VanA_C_cat"/>
</dbReference>
<gene>
    <name evidence="7" type="ORF">SAMN04488239_12511</name>
</gene>
<dbReference type="SUPFAM" id="SSF55961">
    <property type="entry name" value="Bet v1-like"/>
    <property type="match status" value="1"/>
</dbReference>
<dbReference type="GO" id="GO:0004497">
    <property type="term" value="F:monooxygenase activity"/>
    <property type="evidence" value="ECO:0007669"/>
    <property type="project" value="UniProtKB-KW"/>
</dbReference>
<keyword evidence="7" id="KW-0808">Transferase</keyword>
<name>A0A1G7EDE0_9RHOB</name>
<keyword evidence="2" id="KW-0479">Metal-binding</keyword>
<evidence type="ECO:0000256" key="2">
    <source>
        <dbReference type="ARBA" id="ARBA00022723"/>
    </source>
</evidence>
<dbReference type="EMBL" id="FMZV01000025">
    <property type="protein sequence ID" value="SDE61690.1"/>
    <property type="molecule type" value="Genomic_DNA"/>
</dbReference>
<keyword evidence="1" id="KW-0001">2Fe-2S</keyword>
<evidence type="ECO:0000259" key="6">
    <source>
        <dbReference type="PROSITE" id="PS51296"/>
    </source>
</evidence>
<dbReference type="RefSeq" id="WP_093037444.1">
    <property type="nucleotide sequence ID" value="NZ_FMZV01000025.1"/>
</dbReference>
<keyword evidence="8" id="KW-1185">Reference proteome</keyword>
<keyword evidence="7" id="KW-0503">Monooxygenase</keyword>
<sequence>MKDTATGLTKGAQLIPNGMLDDNAPRNMWWCAAHVDEITDKPLARWLLENPVVLYRLSDGTPVALDDRCPHRWAPLSEGKVIDDQIVCPYHGMEFGADGICTKVPTQTSVPNSARVQSYPLRTSGAFVWIWMGDPEAIDHDPVDMGFTTDPGWSVITGYMEVQANWVLIRENVLDLTHIAFLHANTFQQDDWENAPEVHMEGDTIVYEQDFPPSPLSPLFCAAFGFEDKHIVKREQRGWMPSLAVSFSDWNIHDISAELGKRRDFIGRGAHIVTPGERGKTHYFFVASFDSPNAPVALLEKTKAGVISAFQEDKDLLEKIQAQVSRDPRGLDFPEINLGADGAGVAVRRVLKRKLEAERRA</sequence>
<dbReference type="Pfam" id="PF19112">
    <property type="entry name" value="VanA_C"/>
    <property type="match status" value="1"/>
</dbReference>
<keyword evidence="3" id="KW-0560">Oxidoreductase</keyword>
<evidence type="ECO:0000256" key="3">
    <source>
        <dbReference type="ARBA" id="ARBA00023002"/>
    </source>
</evidence>
<evidence type="ECO:0000313" key="7">
    <source>
        <dbReference type="EMBL" id="SDE61690.1"/>
    </source>
</evidence>
<keyword evidence="4" id="KW-0408">Iron</keyword>
<dbReference type="InterPro" id="IPR036922">
    <property type="entry name" value="Rieske_2Fe-2S_sf"/>
</dbReference>
<dbReference type="Gene3D" id="3.90.380.10">
    <property type="entry name" value="Naphthalene 1,2-dioxygenase Alpha Subunit, Chain A, domain 1"/>
    <property type="match status" value="1"/>
</dbReference>
<dbReference type="InterPro" id="IPR050584">
    <property type="entry name" value="Cholesterol_7-desaturase"/>
</dbReference>
<dbReference type="STRING" id="639004.SAMN04488239_12511"/>
<dbReference type="PANTHER" id="PTHR21266">
    <property type="entry name" value="IRON-SULFUR DOMAIN CONTAINING PROTEIN"/>
    <property type="match status" value="1"/>
</dbReference>
<evidence type="ECO:0000313" key="8">
    <source>
        <dbReference type="Proteomes" id="UP000199628"/>
    </source>
</evidence>
<dbReference type="Pfam" id="PF00355">
    <property type="entry name" value="Rieske"/>
    <property type="match status" value="1"/>
</dbReference>
<protein>
    <submittedName>
        <fullName evidence="7">Vanillate O-demethylase monooxygenase subunit</fullName>
    </submittedName>
</protein>
<keyword evidence="7" id="KW-0489">Methyltransferase</keyword>
<dbReference type="Gene3D" id="2.102.10.10">
    <property type="entry name" value="Rieske [2Fe-2S] iron-sulphur domain"/>
    <property type="match status" value="1"/>
</dbReference>
<feature type="domain" description="Rieske" evidence="6">
    <location>
        <begin position="29"/>
        <end position="130"/>
    </location>
</feature>
<dbReference type="PANTHER" id="PTHR21266:SF60">
    <property type="entry name" value="3-KETOSTEROID-9-ALPHA-MONOOXYGENASE, OXYGENASE COMPONENT"/>
    <property type="match status" value="1"/>
</dbReference>
<dbReference type="GO" id="GO:0008168">
    <property type="term" value="F:methyltransferase activity"/>
    <property type="evidence" value="ECO:0007669"/>
    <property type="project" value="UniProtKB-KW"/>
</dbReference>
<dbReference type="Proteomes" id="UP000199628">
    <property type="component" value="Unassembled WGS sequence"/>
</dbReference>
<dbReference type="PROSITE" id="PS51296">
    <property type="entry name" value="RIESKE"/>
    <property type="match status" value="1"/>
</dbReference>
<dbReference type="InterPro" id="IPR017941">
    <property type="entry name" value="Rieske_2Fe-2S"/>
</dbReference>